<accession>A0A914BVE4</accession>
<keyword evidence="2" id="KW-1185">Reference proteome</keyword>
<protein>
    <submittedName>
        <fullName evidence="3">Uncharacterized protein</fullName>
    </submittedName>
</protein>
<keyword evidence="1" id="KW-0472">Membrane</keyword>
<proteinExistence type="predicted"/>
<reference evidence="3" key="1">
    <citation type="submission" date="2022-11" db="UniProtKB">
        <authorList>
            <consortium name="WormBaseParasite"/>
        </authorList>
    </citation>
    <scope>IDENTIFICATION</scope>
</reference>
<evidence type="ECO:0000313" key="2">
    <source>
        <dbReference type="Proteomes" id="UP000887540"/>
    </source>
</evidence>
<name>A0A914BVE4_9BILA</name>
<keyword evidence="1" id="KW-0812">Transmembrane</keyword>
<evidence type="ECO:0000256" key="1">
    <source>
        <dbReference type="SAM" id="Phobius"/>
    </source>
</evidence>
<dbReference type="WBParaSite" id="ACRNAN_Path_1097.g4189.t1">
    <property type="protein sequence ID" value="ACRNAN_Path_1097.g4189.t1"/>
    <property type="gene ID" value="ACRNAN_Path_1097.g4189"/>
</dbReference>
<feature type="transmembrane region" description="Helical" evidence="1">
    <location>
        <begin position="12"/>
        <end position="32"/>
    </location>
</feature>
<keyword evidence="1" id="KW-1133">Transmembrane helix</keyword>
<sequence>MLCIYLTKSSSHTGHICALFSFAFIITCQTFMNEIDFTGFRGPLMIGVMKQTSLAFDITNANFDFTETMAYLANPSTILFGPFTSIEKFRSIGVFPTNIKVQRT</sequence>
<dbReference type="AlphaFoldDB" id="A0A914BVE4"/>
<evidence type="ECO:0000313" key="3">
    <source>
        <dbReference type="WBParaSite" id="ACRNAN_Path_1097.g4189.t1"/>
    </source>
</evidence>
<dbReference type="Proteomes" id="UP000887540">
    <property type="component" value="Unplaced"/>
</dbReference>
<organism evidence="2 3">
    <name type="scientific">Acrobeloides nanus</name>
    <dbReference type="NCBI Taxonomy" id="290746"/>
    <lineage>
        <taxon>Eukaryota</taxon>
        <taxon>Metazoa</taxon>
        <taxon>Ecdysozoa</taxon>
        <taxon>Nematoda</taxon>
        <taxon>Chromadorea</taxon>
        <taxon>Rhabditida</taxon>
        <taxon>Tylenchina</taxon>
        <taxon>Cephalobomorpha</taxon>
        <taxon>Cephaloboidea</taxon>
        <taxon>Cephalobidae</taxon>
        <taxon>Acrobeloides</taxon>
    </lineage>
</organism>